<evidence type="ECO:0000313" key="1">
    <source>
        <dbReference type="EMBL" id="CAK7925769.1"/>
    </source>
</evidence>
<organism evidence="1 2">
    <name type="scientific">Peronospora matthiolae</name>
    <dbReference type="NCBI Taxonomy" id="2874970"/>
    <lineage>
        <taxon>Eukaryota</taxon>
        <taxon>Sar</taxon>
        <taxon>Stramenopiles</taxon>
        <taxon>Oomycota</taxon>
        <taxon>Peronosporomycetes</taxon>
        <taxon>Peronosporales</taxon>
        <taxon>Peronosporaceae</taxon>
        <taxon>Peronospora</taxon>
    </lineage>
</organism>
<comment type="caution">
    <text evidence="1">The sequence shown here is derived from an EMBL/GenBank/DDBJ whole genome shotgun (WGS) entry which is preliminary data.</text>
</comment>
<name>A0AAV1TXN9_9STRA</name>
<dbReference type="EMBL" id="CAKLBY020000090">
    <property type="protein sequence ID" value="CAK7925769.1"/>
    <property type="molecule type" value="Genomic_DNA"/>
</dbReference>
<accession>A0AAV1TXN9</accession>
<sequence length="67" mass="7556">MIGEPVLVTSHVEEPETYTHGHDGTTNSWFGSAYPVHVPMLSQGSHGLMFWLRDITAQTRPLVFLFQ</sequence>
<reference evidence="1" key="1">
    <citation type="submission" date="2024-01" db="EMBL/GenBank/DDBJ databases">
        <authorList>
            <person name="Webb A."/>
        </authorList>
    </citation>
    <scope>NUCLEOTIDE SEQUENCE</scope>
    <source>
        <strain evidence="1">Pm1</strain>
    </source>
</reference>
<evidence type="ECO:0000313" key="2">
    <source>
        <dbReference type="Proteomes" id="UP001162060"/>
    </source>
</evidence>
<gene>
    <name evidence="1" type="ORF">PM001_LOCUS10919</name>
</gene>
<protein>
    <submittedName>
        <fullName evidence="1">Uncharacterized protein</fullName>
    </submittedName>
</protein>
<dbReference type="Proteomes" id="UP001162060">
    <property type="component" value="Unassembled WGS sequence"/>
</dbReference>
<dbReference type="AlphaFoldDB" id="A0AAV1TXN9"/>
<proteinExistence type="predicted"/>